<protein>
    <recommendedName>
        <fullName evidence="8">Rhodopsin domain-containing protein</fullName>
    </recommendedName>
</protein>
<reference evidence="9" key="2">
    <citation type="submission" date="2023-05" db="EMBL/GenBank/DDBJ databases">
        <authorList>
            <consortium name="Lawrence Berkeley National Laboratory"/>
            <person name="Steindorff A."/>
            <person name="Hensen N."/>
            <person name="Bonometti L."/>
            <person name="Westerberg I."/>
            <person name="Brannstrom I.O."/>
            <person name="Guillou S."/>
            <person name="Cros-Aarteil S."/>
            <person name="Calhoun S."/>
            <person name="Haridas S."/>
            <person name="Kuo A."/>
            <person name="Mondo S."/>
            <person name="Pangilinan J."/>
            <person name="Riley R."/>
            <person name="Labutti K."/>
            <person name="Andreopoulos B."/>
            <person name="Lipzen A."/>
            <person name="Chen C."/>
            <person name="Yanf M."/>
            <person name="Daum C."/>
            <person name="Ng V."/>
            <person name="Clum A."/>
            <person name="Ohm R."/>
            <person name="Martin F."/>
            <person name="Silar P."/>
            <person name="Natvig D."/>
            <person name="Lalanne C."/>
            <person name="Gautier V."/>
            <person name="Ament-Velasquez S.L."/>
            <person name="Kruys A."/>
            <person name="Hutchinson M.I."/>
            <person name="Powell A.J."/>
            <person name="Barry K."/>
            <person name="Miller A.N."/>
            <person name="Grigoriev I.V."/>
            <person name="Debuchy R."/>
            <person name="Gladieux P."/>
            <person name="Thoren M.H."/>
            <person name="Johannesson H."/>
        </authorList>
    </citation>
    <scope>NUCLEOTIDE SEQUENCE</scope>
    <source>
        <strain evidence="9">CBS 892.96</strain>
    </source>
</reference>
<feature type="transmembrane region" description="Helical" evidence="7">
    <location>
        <begin position="181"/>
        <end position="203"/>
    </location>
</feature>
<dbReference type="PANTHER" id="PTHR33048:SF155">
    <property type="entry name" value="INTEGRAL MEMBRANE PROTEIN"/>
    <property type="match status" value="1"/>
</dbReference>
<evidence type="ECO:0000256" key="7">
    <source>
        <dbReference type="SAM" id="Phobius"/>
    </source>
</evidence>
<feature type="transmembrane region" description="Helical" evidence="7">
    <location>
        <begin position="256"/>
        <end position="278"/>
    </location>
</feature>
<evidence type="ECO:0000256" key="2">
    <source>
        <dbReference type="ARBA" id="ARBA00022692"/>
    </source>
</evidence>
<dbReference type="PANTHER" id="PTHR33048">
    <property type="entry name" value="PTH11-LIKE INTEGRAL MEMBRANE PROTEIN (AFU_ORTHOLOGUE AFUA_5G11245)"/>
    <property type="match status" value="1"/>
</dbReference>
<accession>A0AAN7A2V0</accession>
<feature type="compositionally biased region" description="Polar residues" evidence="6">
    <location>
        <begin position="292"/>
        <end position="301"/>
    </location>
</feature>
<organism evidence="9 10">
    <name type="scientific">Triangularia setosa</name>
    <dbReference type="NCBI Taxonomy" id="2587417"/>
    <lineage>
        <taxon>Eukaryota</taxon>
        <taxon>Fungi</taxon>
        <taxon>Dikarya</taxon>
        <taxon>Ascomycota</taxon>
        <taxon>Pezizomycotina</taxon>
        <taxon>Sordariomycetes</taxon>
        <taxon>Sordariomycetidae</taxon>
        <taxon>Sordariales</taxon>
        <taxon>Podosporaceae</taxon>
        <taxon>Triangularia</taxon>
    </lineage>
</organism>
<feature type="transmembrane region" description="Helical" evidence="7">
    <location>
        <begin position="56"/>
        <end position="77"/>
    </location>
</feature>
<dbReference type="Proteomes" id="UP001302321">
    <property type="component" value="Unassembled WGS sequence"/>
</dbReference>
<dbReference type="InterPro" id="IPR049326">
    <property type="entry name" value="Rhodopsin_dom_fungi"/>
</dbReference>
<reference evidence="9" key="1">
    <citation type="journal article" date="2023" name="Mol. Phylogenet. Evol.">
        <title>Genome-scale phylogeny and comparative genomics of the fungal order Sordariales.</title>
        <authorList>
            <person name="Hensen N."/>
            <person name="Bonometti L."/>
            <person name="Westerberg I."/>
            <person name="Brannstrom I.O."/>
            <person name="Guillou S."/>
            <person name="Cros-Aarteil S."/>
            <person name="Calhoun S."/>
            <person name="Haridas S."/>
            <person name="Kuo A."/>
            <person name="Mondo S."/>
            <person name="Pangilinan J."/>
            <person name="Riley R."/>
            <person name="LaButti K."/>
            <person name="Andreopoulos B."/>
            <person name="Lipzen A."/>
            <person name="Chen C."/>
            <person name="Yan M."/>
            <person name="Daum C."/>
            <person name="Ng V."/>
            <person name="Clum A."/>
            <person name="Steindorff A."/>
            <person name="Ohm R.A."/>
            <person name="Martin F."/>
            <person name="Silar P."/>
            <person name="Natvig D.O."/>
            <person name="Lalanne C."/>
            <person name="Gautier V."/>
            <person name="Ament-Velasquez S.L."/>
            <person name="Kruys A."/>
            <person name="Hutchinson M.I."/>
            <person name="Powell A.J."/>
            <person name="Barry K."/>
            <person name="Miller A.N."/>
            <person name="Grigoriev I.V."/>
            <person name="Debuchy R."/>
            <person name="Gladieux P."/>
            <person name="Hiltunen Thoren M."/>
            <person name="Johannesson H."/>
        </authorList>
    </citation>
    <scope>NUCLEOTIDE SEQUENCE</scope>
    <source>
        <strain evidence="9">CBS 892.96</strain>
    </source>
</reference>
<feature type="transmembrane region" description="Helical" evidence="7">
    <location>
        <begin position="20"/>
        <end position="44"/>
    </location>
</feature>
<dbReference type="InterPro" id="IPR052337">
    <property type="entry name" value="SAT4-like"/>
</dbReference>
<evidence type="ECO:0000313" key="9">
    <source>
        <dbReference type="EMBL" id="KAK4173346.1"/>
    </source>
</evidence>
<feature type="compositionally biased region" description="Basic and acidic residues" evidence="6">
    <location>
        <begin position="380"/>
        <end position="391"/>
    </location>
</feature>
<dbReference type="GO" id="GO:0016020">
    <property type="term" value="C:membrane"/>
    <property type="evidence" value="ECO:0007669"/>
    <property type="project" value="UniProtKB-SubCell"/>
</dbReference>
<keyword evidence="2 7" id="KW-0812">Transmembrane</keyword>
<dbReference type="Pfam" id="PF20684">
    <property type="entry name" value="Fung_rhodopsin"/>
    <property type="match status" value="1"/>
</dbReference>
<evidence type="ECO:0000256" key="3">
    <source>
        <dbReference type="ARBA" id="ARBA00022989"/>
    </source>
</evidence>
<feature type="transmembrane region" description="Helical" evidence="7">
    <location>
        <begin position="215"/>
        <end position="236"/>
    </location>
</feature>
<feature type="transmembrane region" description="Helical" evidence="7">
    <location>
        <begin position="97"/>
        <end position="122"/>
    </location>
</feature>
<feature type="region of interest" description="Disordered" evidence="6">
    <location>
        <begin position="292"/>
        <end position="312"/>
    </location>
</feature>
<evidence type="ECO:0000256" key="4">
    <source>
        <dbReference type="ARBA" id="ARBA00023136"/>
    </source>
</evidence>
<dbReference type="EMBL" id="MU866350">
    <property type="protein sequence ID" value="KAK4173346.1"/>
    <property type="molecule type" value="Genomic_DNA"/>
</dbReference>
<keyword evidence="10" id="KW-1185">Reference proteome</keyword>
<dbReference type="AlphaFoldDB" id="A0AAN7A2V0"/>
<evidence type="ECO:0000259" key="8">
    <source>
        <dbReference type="Pfam" id="PF20684"/>
    </source>
</evidence>
<evidence type="ECO:0000256" key="6">
    <source>
        <dbReference type="SAM" id="MobiDB-lite"/>
    </source>
</evidence>
<comment type="caution">
    <text evidence="9">The sequence shown here is derived from an EMBL/GenBank/DDBJ whole genome shotgun (WGS) entry which is preliminary data.</text>
</comment>
<proteinExistence type="inferred from homology"/>
<keyword evidence="4 7" id="KW-0472">Membrane</keyword>
<sequence length="391" mass="42570">MSTTETPFEPYPGYAEENKGPTILGVTSAMTLLGVVFVVARVYSRVISMGRIYLDDYIALFSIILCVIYVGLAGAAIAHGGGRHLDTLSQEDVKKALYYTVISFVPGVSSFTIPKFAVVVLLRKILNPGPAHRMVMWVVSTIYGLLAIGMLVINFAQCTPARAQWLEAKGKCWNRQITVDYAMALGIYSVLFDFYLAIYPTVVLFQLQLNWRKKLALSSSLGFGYCAGVITCYKCYTLSGLLEVKDFTYTVDDVVLWTNIEANCVIIGACIPCLYPLIRKLFGNSALGGTSSNRPTGNSKSGGLRGGSNGPSNTVITIGSYAKNRKRGKSAAHMASNLDTINDLDADSKYIILEERSFHCSTTELTEHDAAAANAQGAQKKAERATKHDGW</sequence>
<name>A0AAN7A2V0_9PEZI</name>
<evidence type="ECO:0000313" key="10">
    <source>
        <dbReference type="Proteomes" id="UP001302321"/>
    </source>
</evidence>
<comment type="subcellular location">
    <subcellularLocation>
        <location evidence="1">Membrane</location>
        <topology evidence="1">Multi-pass membrane protein</topology>
    </subcellularLocation>
</comment>
<feature type="region of interest" description="Disordered" evidence="6">
    <location>
        <begin position="372"/>
        <end position="391"/>
    </location>
</feature>
<evidence type="ECO:0000256" key="1">
    <source>
        <dbReference type="ARBA" id="ARBA00004141"/>
    </source>
</evidence>
<feature type="domain" description="Rhodopsin" evidence="8">
    <location>
        <begin position="40"/>
        <end position="280"/>
    </location>
</feature>
<keyword evidence="3 7" id="KW-1133">Transmembrane helix</keyword>
<comment type="similarity">
    <text evidence="5">Belongs to the SAT4 family.</text>
</comment>
<evidence type="ECO:0000256" key="5">
    <source>
        <dbReference type="ARBA" id="ARBA00038359"/>
    </source>
</evidence>
<gene>
    <name evidence="9" type="ORF">QBC36DRAFT_245642</name>
</gene>
<feature type="transmembrane region" description="Helical" evidence="7">
    <location>
        <begin position="134"/>
        <end position="156"/>
    </location>
</feature>